<dbReference type="GO" id="GO:0004129">
    <property type="term" value="F:cytochrome-c oxidase activity"/>
    <property type="evidence" value="ECO:0007669"/>
    <property type="project" value="InterPro"/>
</dbReference>
<feature type="domain" description="Heme-copper oxidase subunit III family profile" evidence="10">
    <location>
        <begin position="1"/>
        <end position="261"/>
    </location>
</feature>
<evidence type="ECO:0000256" key="3">
    <source>
        <dbReference type="ARBA" id="ARBA00015944"/>
    </source>
</evidence>
<dbReference type="EMBL" id="MZ229684">
    <property type="protein sequence ID" value="QXJ80292.1"/>
    <property type="molecule type" value="Genomic_DNA"/>
</dbReference>
<feature type="transmembrane region" description="Helical" evidence="9">
    <location>
        <begin position="126"/>
        <end position="147"/>
    </location>
</feature>
<dbReference type="SUPFAM" id="SSF81452">
    <property type="entry name" value="Cytochrome c oxidase subunit III-like"/>
    <property type="match status" value="1"/>
</dbReference>
<accession>A0A8F5DQ52</accession>
<feature type="transmembrane region" description="Helical" evidence="9">
    <location>
        <begin position="239"/>
        <end position="259"/>
    </location>
</feature>
<sequence length="261" mass="30635">MKKLMFNYDSPWSPMLCLGLLSCIVTITVTMKMTYWSSDNQDSFWIWLILNMTIVMMIMMLWFRDCFRESIIGVTNNDKLCNIKLGMIFFLLSEAFFFFSFFWMFMSSVLTPDLSFWPPSNLKMPSFIGAPSLNTILLVTSSATVTLSHFEKDVKNSWSWFWLLCTLMLSLSFMLTQYMEYLSLPFNFTSGVGGSIFYLATGFHGIHVILGSMMLMGCLMMIFNQLYTNQSLLSYELSIWYWHFVDAIWLMLYTIFYCWGH</sequence>
<dbReference type="PANTHER" id="PTHR11403">
    <property type="entry name" value="CYTOCHROME C OXIDASE SUBUNIT III"/>
    <property type="match status" value="1"/>
</dbReference>
<evidence type="ECO:0000256" key="4">
    <source>
        <dbReference type="ARBA" id="ARBA00022692"/>
    </source>
</evidence>
<dbReference type="Gene3D" id="1.20.120.80">
    <property type="entry name" value="Cytochrome c oxidase, subunit III, four-helix bundle"/>
    <property type="match status" value="1"/>
</dbReference>
<feature type="transmembrane region" description="Helical" evidence="9">
    <location>
        <begin position="159"/>
        <end position="178"/>
    </location>
</feature>
<keyword evidence="5" id="KW-1278">Translocase</keyword>
<evidence type="ECO:0000259" key="10">
    <source>
        <dbReference type="PROSITE" id="PS50253"/>
    </source>
</evidence>
<dbReference type="InterPro" id="IPR013833">
    <property type="entry name" value="Cyt_c_oxidase_su3_a-hlx"/>
</dbReference>
<dbReference type="InterPro" id="IPR024791">
    <property type="entry name" value="Cyt_c/ubiquinol_Oxase_su3"/>
</dbReference>
<evidence type="ECO:0000256" key="5">
    <source>
        <dbReference type="ARBA" id="ARBA00022967"/>
    </source>
</evidence>
<keyword evidence="6 9" id="KW-1133">Transmembrane helix</keyword>
<dbReference type="Pfam" id="PF00510">
    <property type="entry name" value="COX3"/>
    <property type="match status" value="1"/>
</dbReference>
<keyword evidence="8 11" id="KW-0496">Mitochondrion</keyword>
<keyword evidence="7 9" id="KW-0472">Membrane</keyword>
<dbReference type="Gene3D" id="1.10.287.70">
    <property type="match status" value="1"/>
</dbReference>
<evidence type="ECO:0000313" key="11">
    <source>
        <dbReference type="EMBL" id="QXJ80292.1"/>
    </source>
</evidence>
<dbReference type="AlphaFoldDB" id="A0A8F5DQ52"/>
<comment type="similarity">
    <text evidence="2 8">Belongs to the cytochrome c oxidase subunit 3 family.</text>
</comment>
<evidence type="ECO:0000256" key="1">
    <source>
        <dbReference type="ARBA" id="ARBA00004141"/>
    </source>
</evidence>
<organism evidence="11">
    <name type="scientific">Trichuris arvicolae</name>
    <dbReference type="NCBI Taxonomy" id="153940"/>
    <lineage>
        <taxon>Eukaryota</taxon>
        <taxon>Metazoa</taxon>
        <taxon>Ecdysozoa</taxon>
        <taxon>Nematoda</taxon>
        <taxon>Enoplea</taxon>
        <taxon>Dorylaimia</taxon>
        <taxon>Trichinellida</taxon>
        <taxon>Trichuridae</taxon>
        <taxon>Trichuris</taxon>
    </lineage>
</organism>
<protein>
    <recommendedName>
        <fullName evidence="3 8">Cytochrome c oxidase subunit 3</fullName>
    </recommendedName>
</protein>
<evidence type="ECO:0000256" key="6">
    <source>
        <dbReference type="ARBA" id="ARBA00022989"/>
    </source>
</evidence>
<feature type="transmembrane region" description="Helical" evidence="9">
    <location>
        <begin position="208"/>
        <end position="227"/>
    </location>
</feature>
<feature type="transmembrane region" description="Helical" evidence="9">
    <location>
        <begin position="44"/>
        <end position="64"/>
    </location>
</feature>
<dbReference type="GO" id="GO:0006123">
    <property type="term" value="P:mitochondrial electron transport, cytochrome c to oxygen"/>
    <property type="evidence" value="ECO:0007669"/>
    <property type="project" value="TreeGrafter"/>
</dbReference>
<evidence type="ECO:0000256" key="9">
    <source>
        <dbReference type="SAM" id="Phobius"/>
    </source>
</evidence>
<geneLocation type="mitochondrion" evidence="11"/>
<evidence type="ECO:0000256" key="8">
    <source>
        <dbReference type="RuleBase" id="RU003375"/>
    </source>
</evidence>
<reference evidence="11" key="1">
    <citation type="journal article" date="2021" name="Life">
        <title>Mitogenomics and Evolutionary History of Rodent Whipworms (Trichuris spp.) Originating from Three Biogeographic Regions.</title>
        <authorList>
            <person name="Petruzela J."/>
            <person name="Ribas A."/>
            <person name="de Bellocq J.G."/>
        </authorList>
    </citation>
    <scope>NUCLEOTIDE SEQUENCE</scope>
</reference>
<comment type="subcellular location">
    <subcellularLocation>
        <location evidence="1">Membrane</location>
        <topology evidence="1">Multi-pass membrane protein</topology>
    </subcellularLocation>
</comment>
<comment type="function">
    <text evidence="8">Component of the cytochrome c oxidase, the last enzyme in the mitochondrial electron transport chain which drives oxidative phosphorylation. The respiratory chain contains 3 multisubunit complexes succinate dehydrogenase (complex II, CII), ubiquinol-cytochrome c oxidoreductase (cytochrome b-c1 complex, complex III, CIII) and cytochrome c oxidase (complex IV, CIV), that cooperate to transfer electrons derived from NADH and succinate to molecular oxygen, creating an electrochemical gradient over the inner membrane that drives transmembrane transport and the ATP synthase. Cytochrome c oxidase is the component of the respiratory chain that catalyzes the reduction of oxygen to water. Electrons originating from reduced cytochrome c in the intermembrane space (IMS) are transferred via the dinuclear copper A center (CU(A)) of subunit 2 and heme A of subunit 1 to the active site in subunit 1, a binuclear center (BNC) formed by heme A3 and copper B (CU(B)). The BNC reduces molecular oxygen to 2 water molecules using 4 electrons from cytochrome c in the IMS and 4 protons from the mitochondrial matrix.</text>
</comment>
<dbReference type="GO" id="GO:0005739">
    <property type="term" value="C:mitochondrion"/>
    <property type="evidence" value="ECO:0007669"/>
    <property type="project" value="TreeGrafter"/>
</dbReference>
<evidence type="ECO:0000256" key="7">
    <source>
        <dbReference type="ARBA" id="ARBA00023136"/>
    </source>
</evidence>
<proteinExistence type="inferred from homology"/>
<dbReference type="PANTHER" id="PTHR11403:SF7">
    <property type="entry name" value="CYTOCHROME C OXIDASE SUBUNIT 3"/>
    <property type="match status" value="1"/>
</dbReference>
<dbReference type="PROSITE" id="PS51257">
    <property type="entry name" value="PROKAR_LIPOPROTEIN"/>
    <property type="match status" value="1"/>
</dbReference>
<gene>
    <name evidence="11" type="primary">COX3</name>
</gene>
<feature type="transmembrane region" description="Helical" evidence="9">
    <location>
        <begin position="12"/>
        <end position="32"/>
    </location>
</feature>
<dbReference type="CDD" id="cd01665">
    <property type="entry name" value="Cyt_c_Oxidase_III"/>
    <property type="match status" value="1"/>
</dbReference>
<evidence type="ECO:0000256" key="2">
    <source>
        <dbReference type="ARBA" id="ARBA00010581"/>
    </source>
</evidence>
<name>A0A8F5DQ52_9BILA</name>
<dbReference type="InterPro" id="IPR033945">
    <property type="entry name" value="Cyt_c_oxase_su3_dom"/>
</dbReference>
<dbReference type="PROSITE" id="PS50253">
    <property type="entry name" value="COX3"/>
    <property type="match status" value="1"/>
</dbReference>
<dbReference type="InterPro" id="IPR000298">
    <property type="entry name" value="Cyt_c_oxidase-like_su3"/>
</dbReference>
<dbReference type="GO" id="GO:0016020">
    <property type="term" value="C:membrane"/>
    <property type="evidence" value="ECO:0007669"/>
    <property type="project" value="UniProtKB-SubCell"/>
</dbReference>
<feature type="transmembrane region" description="Helical" evidence="9">
    <location>
        <begin position="85"/>
        <end position="106"/>
    </location>
</feature>
<keyword evidence="4 8" id="KW-0812">Transmembrane</keyword>
<dbReference type="InterPro" id="IPR035973">
    <property type="entry name" value="Cyt_c_oxidase_su3-like_sf"/>
</dbReference>